<dbReference type="RefSeq" id="WP_169266773.1">
    <property type="nucleotide sequence ID" value="NZ_CAWOXK010000001.1"/>
</dbReference>
<sequence length="72" mass="7950">MQRLYIAVLITVLLLSKLYYATGKDEQSHLPVAGLVEYFCLGNARLCAPLHPEVATVPLDLLGLGYFSDEII</sequence>
<gene>
    <name evidence="1" type="ORF">DP114_10085</name>
</gene>
<accession>A0A856MCZ2</accession>
<dbReference type="KEGG" id="bsen:DP114_10085"/>
<protein>
    <submittedName>
        <fullName evidence="1">Uncharacterized protein</fullName>
    </submittedName>
</protein>
<evidence type="ECO:0000313" key="1">
    <source>
        <dbReference type="EMBL" id="QDL08204.1"/>
    </source>
</evidence>
<proteinExistence type="predicted"/>
<reference evidence="1 2" key="1">
    <citation type="submission" date="2018-06" db="EMBL/GenBank/DDBJ databases">
        <title>Comparative genomics of Brasilonema spp. strains.</title>
        <authorList>
            <person name="Alvarenga D.O."/>
            <person name="Fiore M.F."/>
            <person name="Varani A.M."/>
        </authorList>
    </citation>
    <scope>NUCLEOTIDE SEQUENCE [LARGE SCALE GENOMIC DNA]</scope>
    <source>
        <strain evidence="1 2">CENA114</strain>
    </source>
</reference>
<evidence type="ECO:0000313" key="2">
    <source>
        <dbReference type="Proteomes" id="UP000503129"/>
    </source>
</evidence>
<dbReference type="EMBL" id="CP030118">
    <property type="protein sequence ID" value="QDL08204.1"/>
    <property type="molecule type" value="Genomic_DNA"/>
</dbReference>
<name>A0A856MCZ2_9CYAN</name>
<dbReference type="AlphaFoldDB" id="A0A856MCZ2"/>
<dbReference type="Proteomes" id="UP000503129">
    <property type="component" value="Chromosome"/>
</dbReference>
<organism evidence="1 2">
    <name type="scientific">Brasilonema sennae CENA114</name>
    <dbReference type="NCBI Taxonomy" id="415709"/>
    <lineage>
        <taxon>Bacteria</taxon>
        <taxon>Bacillati</taxon>
        <taxon>Cyanobacteriota</taxon>
        <taxon>Cyanophyceae</taxon>
        <taxon>Nostocales</taxon>
        <taxon>Scytonemataceae</taxon>
        <taxon>Brasilonema</taxon>
        <taxon>Bromeliae group (in: Brasilonema)</taxon>
    </lineage>
</organism>
<keyword evidence="2" id="KW-1185">Reference proteome</keyword>